<accession>A0A5C6QKU0</accession>
<evidence type="ECO:0000313" key="4">
    <source>
        <dbReference type="EMBL" id="TWX59607.1"/>
    </source>
</evidence>
<dbReference type="Proteomes" id="UP000321917">
    <property type="component" value="Unassembled WGS sequence"/>
</dbReference>
<evidence type="ECO:0000256" key="2">
    <source>
        <dbReference type="SAM" id="SignalP"/>
    </source>
</evidence>
<evidence type="ECO:0000313" key="5">
    <source>
        <dbReference type="EMBL" id="TWX69333.1"/>
    </source>
</evidence>
<evidence type="ECO:0000313" key="6">
    <source>
        <dbReference type="Proteomes" id="UP000321525"/>
    </source>
</evidence>
<sequence>MFKKTAIALTLFSLSLTAVASDWQAGGGFGQLSDSSDGDDISLNFIYGSVAYKIENSVKNFYLMPELRIGTGAGDDSLYGAKLEIESLLALSLRGQYDFNNGAYLYVMPSYANLDIKASYRGESMSDDSWELGIGAGVGYSLNKKVSVEASYETYDGTKLLSVGFKYAF</sequence>
<dbReference type="RefSeq" id="WP_146796734.1">
    <property type="nucleotide sequence ID" value="NZ_VOLP01000002.1"/>
</dbReference>
<dbReference type="Gene3D" id="2.40.160.20">
    <property type="match status" value="1"/>
</dbReference>
<proteinExistence type="predicted"/>
<comment type="caution">
    <text evidence="5">The sequence shown here is derived from an EMBL/GenBank/DDBJ whole genome shotgun (WGS) entry which is preliminary data.</text>
</comment>
<keyword evidence="6" id="KW-1185">Reference proteome</keyword>
<gene>
    <name evidence="4" type="ORF">ESZ26_09170</name>
    <name evidence="5" type="ORF">ESZ27_05170</name>
</gene>
<evidence type="ECO:0000259" key="3">
    <source>
        <dbReference type="Pfam" id="PF13505"/>
    </source>
</evidence>
<dbReference type="InterPro" id="IPR011250">
    <property type="entry name" value="OMP/PagP_B-barrel"/>
</dbReference>
<reference evidence="5 7" key="1">
    <citation type="submission" date="2019-07" db="EMBL/GenBank/DDBJ databases">
        <title>Genomes of sea-ice associated Colwellia species.</title>
        <authorList>
            <person name="Bowman J.P."/>
        </authorList>
    </citation>
    <scope>NUCLEOTIDE SEQUENCE [LARGE SCALE GENOMIC DNA]</scope>
    <source>
        <strain evidence="4 6">ACAM 607</strain>
        <strain evidence="5 7">IC036</strain>
    </source>
</reference>
<protein>
    <submittedName>
        <fullName evidence="5">Porin family protein</fullName>
    </submittedName>
</protein>
<evidence type="ECO:0000256" key="1">
    <source>
        <dbReference type="ARBA" id="ARBA00022729"/>
    </source>
</evidence>
<feature type="signal peptide" evidence="2">
    <location>
        <begin position="1"/>
        <end position="20"/>
    </location>
</feature>
<evidence type="ECO:0000313" key="7">
    <source>
        <dbReference type="Proteomes" id="UP000321917"/>
    </source>
</evidence>
<dbReference type="SUPFAM" id="SSF56925">
    <property type="entry name" value="OMPA-like"/>
    <property type="match status" value="1"/>
</dbReference>
<keyword evidence="1 2" id="KW-0732">Signal</keyword>
<dbReference type="AlphaFoldDB" id="A0A5C6QKU0"/>
<dbReference type="OrthoDB" id="6336662at2"/>
<feature type="domain" description="Outer membrane protein beta-barrel" evidence="3">
    <location>
        <begin position="6"/>
        <end position="168"/>
    </location>
</feature>
<name>A0A5C6QKU0_9GAMM</name>
<dbReference type="EMBL" id="VOLQ01000007">
    <property type="protein sequence ID" value="TWX69333.1"/>
    <property type="molecule type" value="Genomic_DNA"/>
</dbReference>
<organism evidence="5 7">
    <name type="scientific">Colwellia hornerae</name>
    <dbReference type="NCBI Taxonomy" id="89402"/>
    <lineage>
        <taxon>Bacteria</taxon>
        <taxon>Pseudomonadati</taxon>
        <taxon>Pseudomonadota</taxon>
        <taxon>Gammaproteobacteria</taxon>
        <taxon>Alteromonadales</taxon>
        <taxon>Colwelliaceae</taxon>
        <taxon>Colwellia</taxon>
    </lineage>
</organism>
<dbReference type="Proteomes" id="UP000321525">
    <property type="component" value="Unassembled WGS sequence"/>
</dbReference>
<dbReference type="EMBL" id="VOLR01000011">
    <property type="protein sequence ID" value="TWX59607.1"/>
    <property type="molecule type" value="Genomic_DNA"/>
</dbReference>
<feature type="chain" id="PRO_5022997734" evidence="2">
    <location>
        <begin position="21"/>
        <end position="169"/>
    </location>
</feature>
<dbReference type="Pfam" id="PF13505">
    <property type="entry name" value="OMP_b-brl"/>
    <property type="match status" value="1"/>
</dbReference>
<dbReference type="InterPro" id="IPR027385">
    <property type="entry name" value="Beta-barrel_OMP"/>
</dbReference>